<keyword evidence="2" id="KW-0472">Membrane</keyword>
<organism evidence="3 4">
    <name type="scientific">Amborella trichopoda</name>
    <dbReference type="NCBI Taxonomy" id="13333"/>
    <lineage>
        <taxon>Eukaryota</taxon>
        <taxon>Viridiplantae</taxon>
        <taxon>Streptophyta</taxon>
        <taxon>Embryophyta</taxon>
        <taxon>Tracheophyta</taxon>
        <taxon>Spermatophyta</taxon>
        <taxon>Magnoliopsida</taxon>
        <taxon>Amborellales</taxon>
        <taxon>Amborellaceae</taxon>
        <taxon>Amborella</taxon>
    </lineage>
</organism>
<dbReference type="AlphaFoldDB" id="W1NTC4"/>
<reference evidence="4" key="1">
    <citation type="journal article" date="2013" name="Science">
        <title>The Amborella genome and the evolution of flowering plants.</title>
        <authorList>
            <consortium name="Amborella Genome Project"/>
        </authorList>
    </citation>
    <scope>NUCLEOTIDE SEQUENCE [LARGE SCALE GENOMIC DNA]</scope>
</reference>
<dbReference type="OMA" id="CVILFNV"/>
<name>W1NTC4_AMBTC</name>
<dbReference type="HOGENOM" id="CLU_076687_4_0_1"/>
<evidence type="ECO:0000256" key="1">
    <source>
        <dbReference type="ARBA" id="ARBA00004141"/>
    </source>
</evidence>
<feature type="transmembrane region" description="Helical" evidence="2">
    <location>
        <begin position="61"/>
        <end position="79"/>
    </location>
</feature>
<proteinExistence type="predicted"/>
<sequence length="120" mass="12976">MSGRGVGWAFSAGLNAAMAAIAAKSFHSQCVKYALVVFFNVIMWASYVNSLKALSSLQATVVNFATNFLSSGFAGYLFFEEQLSSQWFAGAFLMVLGTFILSQSSIEQDATHQPKKLSPD</sequence>
<accession>W1NTC4</accession>
<evidence type="ECO:0008006" key="5">
    <source>
        <dbReference type="Google" id="ProtNLM"/>
    </source>
</evidence>
<feature type="transmembrane region" description="Helical" evidence="2">
    <location>
        <begin position="85"/>
        <end position="106"/>
    </location>
</feature>
<evidence type="ECO:0000313" key="4">
    <source>
        <dbReference type="Proteomes" id="UP000017836"/>
    </source>
</evidence>
<dbReference type="InterPro" id="IPR039632">
    <property type="entry name" value="TMEM42"/>
</dbReference>
<evidence type="ECO:0000313" key="3">
    <source>
        <dbReference type="EMBL" id="ERN00652.1"/>
    </source>
</evidence>
<keyword evidence="4" id="KW-1185">Reference proteome</keyword>
<protein>
    <recommendedName>
        <fullName evidence="5">EamA domain-containing protein</fullName>
    </recommendedName>
</protein>
<dbReference type="PANTHER" id="PTHR31965">
    <property type="entry name" value="TRANSMEMBRANE PROTEIN 42"/>
    <property type="match status" value="1"/>
</dbReference>
<keyword evidence="2" id="KW-1133">Transmembrane helix</keyword>
<dbReference type="PANTHER" id="PTHR31965:SF1">
    <property type="entry name" value="TRANSMEMBRANE PROTEIN 42"/>
    <property type="match status" value="1"/>
</dbReference>
<dbReference type="InterPro" id="IPR037185">
    <property type="entry name" value="EmrE-like"/>
</dbReference>
<dbReference type="Gramene" id="ERN00652">
    <property type="protein sequence ID" value="ERN00652"/>
    <property type="gene ID" value="AMTR_s00225p00025970"/>
</dbReference>
<dbReference type="Proteomes" id="UP000017836">
    <property type="component" value="Unassembled WGS sequence"/>
</dbReference>
<gene>
    <name evidence="3" type="ORF">AMTR_s00225p00025970</name>
</gene>
<dbReference type="SUPFAM" id="SSF103481">
    <property type="entry name" value="Multidrug resistance efflux transporter EmrE"/>
    <property type="match status" value="1"/>
</dbReference>
<keyword evidence="2" id="KW-0812">Transmembrane</keyword>
<evidence type="ECO:0000256" key="2">
    <source>
        <dbReference type="SAM" id="Phobius"/>
    </source>
</evidence>
<dbReference type="EMBL" id="KI394826">
    <property type="protein sequence ID" value="ERN00652.1"/>
    <property type="molecule type" value="Genomic_DNA"/>
</dbReference>
<dbReference type="eggNOG" id="ENOG502S17H">
    <property type="taxonomic scope" value="Eukaryota"/>
</dbReference>
<feature type="transmembrane region" description="Helical" evidence="2">
    <location>
        <begin position="32"/>
        <end position="49"/>
    </location>
</feature>
<comment type="subcellular location">
    <subcellularLocation>
        <location evidence="1">Membrane</location>
        <topology evidence="1">Multi-pass membrane protein</topology>
    </subcellularLocation>
</comment>